<accession>A0A7Y9WQG5</accession>
<proteinExistence type="predicted"/>
<dbReference type="EMBL" id="JACCAS010000002">
    <property type="protein sequence ID" value="NYH25284.1"/>
    <property type="molecule type" value="Genomic_DNA"/>
</dbReference>
<evidence type="ECO:0008006" key="5">
    <source>
        <dbReference type="Google" id="ProtNLM"/>
    </source>
</evidence>
<protein>
    <recommendedName>
        <fullName evidence="5">Lipoprotein</fullName>
    </recommendedName>
</protein>
<name>A0A7Y9WQG5_9BURK</name>
<evidence type="ECO:0000313" key="1">
    <source>
        <dbReference type="EMBL" id="NYH16280.1"/>
    </source>
</evidence>
<dbReference type="AlphaFoldDB" id="A0A7Y9WQG5"/>
<evidence type="ECO:0000313" key="3">
    <source>
        <dbReference type="Proteomes" id="UP000540929"/>
    </source>
</evidence>
<comment type="caution">
    <text evidence="2">The sequence shown here is derived from an EMBL/GenBank/DDBJ whole genome shotgun (WGS) entry which is preliminary data.</text>
</comment>
<dbReference type="PROSITE" id="PS51257">
    <property type="entry name" value="PROKAR_LIPOPROTEIN"/>
    <property type="match status" value="1"/>
</dbReference>
<evidence type="ECO:0000313" key="4">
    <source>
        <dbReference type="Proteomes" id="UP000572540"/>
    </source>
</evidence>
<evidence type="ECO:0000313" key="2">
    <source>
        <dbReference type="EMBL" id="NYH25284.1"/>
    </source>
</evidence>
<keyword evidence="3" id="KW-1185">Reference proteome</keyword>
<organism evidence="2 3">
    <name type="scientific">Paraburkholderia bryophila</name>
    <dbReference type="NCBI Taxonomy" id="420952"/>
    <lineage>
        <taxon>Bacteria</taxon>
        <taxon>Pseudomonadati</taxon>
        <taxon>Pseudomonadota</taxon>
        <taxon>Betaproteobacteria</taxon>
        <taxon>Burkholderiales</taxon>
        <taxon>Burkholderiaceae</taxon>
        <taxon>Paraburkholderia</taxon>
    </lineage>
</organism>
<sequence length="32" mass="3362">MVRKVMGIVVLLVMMASVSGCAFFTCTAPPVC</sequence>
<reference evidence="3 4" key="1">
    <citation type="submission" date="2020-07" db="EMBL/GenBank/DDBJ databases">
        <title>Exploring microbial biodiversity for novel pathways involved in the catabolism of aromatic compounds derived from lignin.</title>
        <authorList>
            <person name="Elkins J."/>
        </authorList>
    </citation>
    <scope>NUCLEOTIDE SEQUENCE [LARGE SCALE GENOMIC DNA]</scope>
    <source>
        <strain evidence="1 4">H2C3B</strain>
        <strain evidence="2 3">H2C3C</strain>
    </source>
</reference>
<dbReference type="Proteomes" id="UP000572540">
    <property type="component" value="Unassembled WGS sequence"/>
</dbReference>
<dbReference type="Proteomes" id="UP000540929">
    <property type="component" value="Unassembled WGS sequence"/>
</dbReference>
<dbReference type="EMBL" id="JACCAU010000001">
    <property type="protein sequence ID" value="NYH16280.1"/>
    <property type="molecule type" value="Genomic_DNA"/>
</dbReference>
<gene>
    <name evidence="2" type="ORF">GGD40_004855</name>
    <name evidence="1" type="ORF">GGD41_003508</name>
</gene>